<feature type="compositionally biased region" description="Low complexity" evidence="1">
    <location>
        <begin position="316"/>
        <end position="340"/>
    </location>
</feature>
<dbReference type="OrthoDB" id="542418at2759"/>
<feature type="region of interest" description="Disordered" evidence="1">
    <location>
        <begin position="240"/>
        <end position="340"/>
    </location>
</feature>
<dbReference type="STRING" id="29655.A0A0K9NSU1"/>
<gene>
    <name evidence="2" type="ORF">ZOSMA_64G00780</name>
</gene>
<dbReference type="PANTHER" id="PTHR35552:SF1">
    <property type="entry name" value="MEDIATOR OF RNA POLYMERASE II TRANSCRIPTION SUBUNIT 8"/>
    <property type="match status" value="1"/>
</dbReference>
<accession>A0A0K9NSU1</accession>
<evidence type="ECO:0000313" key="2">
    <source>
        <dbReference type="EMBL" id="KMZ59861.1"/>
    </source>
</evidence>
<name>A0A0K9NSU1_ZOSMR</name>
<proteinExistence type="predicted"/>
<dbReference type="GO" id="GO:0016592">
    <property type="term" value="C:mediator complex"/>
    <property type="evidence" value="ECO:0007669"/>
    <property type="project" value="InterPro"/>
</dbReference>
<dbReference type="AlphaFoldDB" id="A0A0K9NSU1"/>
<feature type="compositionally biased region" description="Polar residues" evidence="1">
    <location>
        <begin position="245"/>
        <end position="315"/>
    </location>
</feature>
<keyword evidence="3" id="KW-1185">Reference proteome</keyword>
<sequence>MATESDVAANQVVIERLNPAVQQQLNLDSVKTRALGLYKAISRVLEEFDAIGRANAIPKWKDVLSQFSMVNLELFNIFEDIKKVSKAFVVNPKLVNAQNASILPVMLSSKLLPEMELEDDLKREQLLHGMKSFSMTTQIDKLNNRIEMIRKCCESAEKIIADSRKAYGLGSRQLQGVSLLPFLDKTQLTKIHEQEVLLRNTVNFGEGLRLPADQRQMISSFPSHPLPAHLSDILTQIEDLPGLGENSNSHQRNTPLSMSSGSITNQGTGTQLIGKSVPSPSGATGTPSMDNVSTPPLPYTNSPRSNVSMMNTPSPQQQQHILQQQQQQQRRLNPLQQHHQQLLVQQQQQQLRQQSSSTLLGQVPGQHQIQQYSQPLSQQQFHNRQLQAGHTQSNIGQTQINQANQLRTHLSPFNGNTANSMLNAAAQTSQNPQMISNMHSTIPRMQQYGLTSGHSQRNYASQMLNDQMFNIGASNSSNMVALQQQQLGGQIASGNMQGNNQNLQAVGMPSLQNTTSQNPNFQQQRPPNQQ</sequence>
<reference evidence="3" key="1">
    <citation type="journal article" date="2016" name="Nature">
        <title>The genome of the seagrass Zostera marina reveals angiosperm adaptation to the sea.</title>
        <authorList>
            <person name="Olsen J.L."/>
            <person name="Rouze P."/>
            <person name="Verhelst B."/>
            <person name="Lin Y.-C."/>
            <person name="Bayer T."/>
            <person name="Collen J."/>
            <person name="Dattolo E."/>
            <person name="De Paoli E."/>
            <person name="Dittami S."/>
            <person name="Maumus F."/>
            <person name="Michel G."/>
            <person name="Kersting A."/>
            <person name="Lauritano C."/>
            <person name="Lohaus R."/>
            <person name="Toepel M."/>
            <person name="Tonon T."/>
            <person name="Vanneste K."/>
            <person name="Amirebrahimi M."/>
            <person name="Brakel J."/>
            <person name="Bostroem C."/>
            <person name="Chovatia M."/>
            <person name="Grimwood J."/>
            <person name="Jenkins J.W."/>
            <person name="Jueterbock A."/>
            <person name="Mraz A."/>
            <person name="Stam W.T."/>
            <person name="Tice H."/>
            <person name="Bornberg-Bauer E."/>
            <person name="Green P.J."/>
            <person name="Pearson G.A."/>
            <person name="Procaccini G."/>
            <person name="Duarte C.M."/>
            <person name="Schmutz J."/>
            <person name="Reusch T.B.H."/>
            <person name="Van de Peer Y."/>
        </authorList>
    </citation>
    <scope>NUCLEOTIDE SEQUENCE [LARGE SCALE GENOMIC DNA]</scope>
    <source>
        <strain evidence="3">cv. Finnish</strain>
    </source>
</reference>
<feature type="compositionally biased region" description="Low complexity" evidence="1">
    <location>
        <begin position="517"/>
        <end position="530"/>
    </location>
</feature>
<dbReference type="InterPro" id="IPR038795">
    <property type="entry name" value="MED8_plant"/>
</dbReference>
<dbReference type="EMBL" id="LFYR01001714">
    <property type="protein sequence ID" value="KMZ59861.1"/>
    <property type="molecule type" value="Genomic_DNA"/>
</dbReference>
<dbReference type="OMA" id="GYGNMQT"/>
<feature type="region of interest" description="Disordered" evidence="1">
    <location>
        <begin position="508"/>
        <end position="530"/>
    </location>
</feature>
<comment type="caution">
    <text evidence="2">The sequence shown here is derived from an EMBL/GenBank/DDBJ whole genome shotgun (WGS) entry which is preliminary data.</text>
</comment>
<organism evidence="2 3">
    <name type="scientific">Zostera marina</name>
    <name type="common">Eelgrass</name>
    <dbReference type="NCBI Taxonomy" id="29655"/>
    <lineage>
        <taxon>Eukaryota</taxon>
        <taxon>Viridiplantae</taxon>
        <taxon>Streptophyta</taxon>
        <taxon>Embryophyta</taxon>
        <taxon>Tracheophyta</taxon>
        <taxon>Spermatophyta</taxon>
        <taxon>Magnoliopsida</taxon>
        <taxon>Liliopsida</taxon>
        <taxon>Zosteraceae</taxon>
        <taxon>Zostera</taxon>
    </lineage>
</organism>
<dbReference type="PANTHER" id="PTHR35552">
    <property type="entry name" value="MEDIATOR OF RNA POLYMERASE II TRANSCRIPTION SUBUNIT 8"/>
    <property type="match status" value="1"/>
</dbReference>
<evidence type="ECO:0000256" key="1">
    <source>
        <dbReference type="SAM" id="MobiDB-lite"/>
    </source>
</evidence>
<protein>
    <submittedName>
        <fullName evidence="2">Mediator of RNA polymerase II transcription subunit 8</fullName>
    </submittedName>
</protein>
<dbReference type="Proteomes" id="UP000036987">
    <property type="component" value="Unassembled WGS sequence"/>
</dbReference>
<evidence type="ECO:0000313" key="3">
    <source>
        <dbReference type="Proteomes" id="UP000036987"/>
    </source>
</evidence>